<evidence type="ECO:0000256" key="3">
    <source>
        <dbReference type="ARBA" id="ARBA00023163"/>
    </source>
</evidence>
<dbReference type="InterPro" id="IPR014710">
    <property type="entry name" value="RmlC-like_jellyroll"/>
</dbReference>
<evidence type="ECO:0000256" key="1">
    <source>
        <dbReference type="ARBA" id="ARBA00023015"/>
    </source>
</evidence>
<dbReference type="Proteomes" id="UP001500027">
    <property type="component" value="Unassembled WGS sequence"/>
</dbReference>
<organism evidence="5 6">
    <name type="scientific">Hyunsoonleella aestuarii</name>
    <dbReference type="NCBI Taxonomy" id="912802"/>
    <lineage>
        <taxon>Bacteria</taxon>
        <taxon>Pseudomonadati</taxon>
        <taxon>Bacteroidota</taxon>
        <taxon>Flavobacteriia</taxon>
        <taxon>Flavobacteriales</taxon>
        <taxon>Flavobacteriaceae</taxon>
    </lineage>
</organism>
<name>A0ABP8E829_9FLAO</name>
<dbReference type="InterPro" id="IPR009057">
    <property type="entry name" value="Homeodomain-like_sf"/>
</dbReference>
<dbReference type="Pfam" id="PF07883">
    <property type="entry name" value="Cupin_2"/>
    <property type="match status" value="1"/>
</dbReference>
<gene>
    <name evidence="5" type="ORF">GCM10022257_04640</name>
</gene>
<dbReference type="PANTHER" id="PTHR43280:SF27">
    <property type="entry name" value="TRANSCRIPTIONAL REGULATOR MTLR"/>
    <property type="match status" value="1"/>
</dbReference>
<proteinExistence type="predicted"/>
<comment type="caution">
    <text evidence="5">The sequence shown here is derived from an EMBL/GenBank/DDBJ whole genome shotgun (WGS) entry which is preliminary data.</text>
</comment>
<evidence type="ECO:0000256" key="2">
    <source>
        <dbReference type="ARBA" id="ARBA00023125"/>
    </source>
</evidence>
<dbReference type="RefSeq" id="WP_344735858.1">
    <property type="nucleotide sequence ID" value="NZ_BAABAV010000001.1"/>
</dbReference>
<evidence type="ECO:0000313" key="6">
    <source>
        <dbReference type="Proteomes" id="UP001500027"/>
    </source>
</evidence>
<dbReference type="SUPFAM" id="SSF46689">
    <property type="entry name" value="Homeodomain-like"/>
    <property type="match status" value="2"/>
</dbReference>
<reference evidence="6" key="1">
    <citation type="journal article" date="2019" name="Int. J. Syst. Evol. Microbiol.">
        <title>The Global Catalogue of Microorganisms (GCM) 10K type strain sequencing project: providing services to taxonomists for standard genome sequencing and annotation.</title>
        <authorList>
            <consortium name="The Broad Institute Genomics Platform"/>
            <consortium name="The Broad Institute Genome Sequencing Center for Infectious Disease"/>
            <person name="Wu L."/>
            <person name="Ma J."/>
        </authorList>
    </citation>
    <scope>NUCLEOTIDE SEQUENCE [LARGE SCALE GENOMIC DNA]</scope>
    <source>
        <strain evidence="6">JCM 17452</strain>
    </source>
</reference>
<dbReference type="SUPFAM" id="SSF51182">
    <property type="entry name" value="RmlC-like cupins"/>
    <property type="match status" value="1"/>
</dbReference>
<accession>A0ABP8E829</accession>
<keyword evidence="2" id="KW-0238">DNA-binding</keyword>
<dbReference type="PRINTS" id="PR00032">
    <property type="entry name" value="HTHARAC"/>
</dbReference>
<dbReference type="EMBL" id="BAABAV010000001">
    <property type="protein sequence ID" value="GAA4268363.1"/>
    <property type="molecule type" value="Genomic_DNA"/>
</dbReference>
<sequence length="283" mass="32836">MSLKVLPFKIVKPEDDALIFQVDQGPALYDKLHQHEEIQISLILEGEGTLIVGDSINYYSKGDVIVIGSHIPHVFKSDESASNSSHMLTLFFTESSFGDVFFTLQELKGLHAFFKRAKYGFRLTSKENQAKDLFLKLETSSKFERFLILLKLMKIGSKANYKSLSAFIYDKKYSNNEGQRIRNVFEYTINTFTEDISLDSIARVANMTKNAFCKYFKKRTNKTYIQFLNELRIEYACKILLSDKELSIINIAEQVGFNNMSNFNRQFKRIKHVNPSEFRKRAY</sequence>
<protein>
    <submittedName>
        <fullName evidence="5">AraC family transcriptional regulator</fullName>
    </submittedName>
</protein>
<feature type="domain" description="HTH araC/xylS-type" evidence="4">
    <location>
        <begin position="182"/>
        <end position="281"/>
    </location>
</feature>
<dbReference type="InterPro" id="IPR020449">
    <property type="entry name" value="Tscrpt_reg_AraC-type_HTH"/>
</dbReference>
<evidence type="ECO:0000313" key="5">
    <source>
        <dbReference type="EMBL" id="GAA4268363.1"/>
    </source>
</evidence>
<keyword evidence="3" id="KW-0804">Transcription</keyword>
<keyword evidence="1" id="KW-0805">Transcription regulation</keyword>
<dbReference type="PANTHER" id="PTHR43280">
    <property type="entry name" value="ARAC-FAMILY TRANSCRIPTIONAL REGULATOR"/>
    <property type="match status" value="1"/>
</dbReference>
<keyword evidence="6" id="KW-1185">Reference proteome</keyword>
<dbReference type="Pfam" id="PF12833">
    <property type="entry name" value="HTH_18"/>
    <property type="match status" value="1"/>
</dbReference>
<dbReference type="InterPro" id="IPR011051">
    <property type="entry name" value="RmlC_Cupin_sf"/>
</dbReference>
<evidence type="ECO:0000259" key="4">
    <source>
        <dbReference type="PROSITE" id="PS01124"/>
    </source>
</evidence>
<dbReference type="PROSITE" id="PS01124">
    <property type="entry name" value="HTH_ARAC_FAMILY_2"/>
    <property type="match status" value="1"/>
</dbReference>
<dbReference type="Gene3D" id="1.10.10.60">
    <property type="entry name" value="Homeodomain-like"/>
    <property type="match status" value="2"/>
</dbReference>
<dbReference type="InterPro" id="IPR018060">
    <property type="entry name" value="HTH_AraC"/>
</dbReference>
<dbReference type="SMART" id="SM00342">
    <property type="entry name" value="HTH_ARAC"/>
    <property type="match status" value="1"/>
</dbReference>
<dbReference type="Gene3D" id="2.60.120.10">
    <property type="entry name" value="Jelly Rolls"/>
    <property type="match status" value="1"/>
</dbReference>
<dbReference type="InterPro" id="IPR013096">
    <property type="entry name" value="Cupin_2"/>
</dbReference>